<reference evidence="1 2" key="1">
    <citation type="submission" date="2005-07" db="EMBL/GenBank/DDBJ databases">
        <authorList>
            <person name="Mural R.J."/>
            <person name="Li P.W."/>
            <person name="Adams M.D."/>
            <person name="Amanatides P.G."/>
            <person name="Baden-Tillson H."/>
            <person name="Barnstead M."/>
            <person name="Chin S.H."/>
            <person name="Dew I."/>
            <person name="Evans C.A."/>
            <person name="Ferriera S."/>
            <person name="Flanigan M."/>
            <person name="Fosler C."/>
            <person name="Glodek A."/>
            <person name="Gu Z."/>
            <person name="Holt R.A."/>
            <person name="Jennings D."/>
            <person name="Kraft C.L."/>
            <person name="Lu F."/>
            <person name="Nguyen T."/>
            <person name="Nusskern D.R."/>
            <person name="Pfannkoch C.M."/>
            <person name="Sitter C."/>
            <person name="Sutton G.G."/>
            <person name="Venter J.C."/>
            <person name="Wang Z."/>
            <person name="Woodage T."/>
            <person name="Zheng X.H."/>
            <person name="Zhong F."/>
        </authorList>
    </citation>
    <scope>NUCLEOTIDE SEQUENCE [LARGE SCALE GENOMIC DNA]</scope>
    <source>
        <strain>BN</strain>
        <strain evidence="2">Sprague-Dawley</strain>
    </source>
</reference>
<name>A6HTW0_RAT</name>
<accession>A6HTW0</accession>
<organism evidence="1 2">
    <name type="scientific">Rattus norvegicus</name>
    <name type="common">Rat</name>
    <dbReference type="NCBI Taxonomy" id="10116"/>
    <lineage>
        <taxon>Eukaryota</taxon>
        <taxon>Metazoa</taxon>
        <taxon>Chordata</taxon>
        <taxon>Craniata</taxon>
        <taxon>Vertebrata</taxon>
        <taxon>Euteleostomi</taxon>
        <taxon>Mammalia</taxon>
        <taxon>Eutheria</taxon>
        <taxon>Euarchontoglires</taxon>
        <taxon>Glires</taxon>
        <taxon>Rodentia</taxon>
        <taxon>Myomorpha</taxon>
        <taxon>Muroidea</taxon>
        <taxon>Muridae</taxon>
        <taxon>Murinae</taxon>
        <taxon>Rattus</taxon>
    </lineage>
</organism>
<dbReference type="Proteomes" id="UP000234681">
    <property type="component" value="Chromosome 15"/>
</dbReference>
<dbReference type="AlphaFoldDB" id="A6HTW0"/>
<evidence type="ECO:0000313" key="2">
    <source>
        <dbReference type="Proteomes" id="UP000234681"/>
    </source>
</evidence>
<protein>
    <submittedName>
        <fullName evidence="1">RCG37192</fullName>
    </submittedName>
</protein>
<sequence length="100" mass="11337">MHLPWDLSDVFLVIVWGCGFWRREQCTFLTAAVMMPSCVDVPLLIHSLAEGHRDYLFEAVMEKATPNINKISAEHCSMDWRSPLYLFAVSPAPLPSPGQF</sequence>
<proteinExistence type="predicted"/>
<evidence type="ECO:0000313" key="1">
    <source>
        <dbReference type="EMBL" id="EDM02323.1"/>
    </source>
</evidence>
<gene>
    <name evidence="1" type="ORF">rCG_37192</name>
</gene>
<dbReference type="EMBL" id="CH473951">
    <property type="protein sequence ID" value="EDM02323.1"/>
    <property type="molecule type" value="Genomic_DNA"/>
</dbReference>